<evidence type="ECO:0000256" key="2">
    <source>
        <dbReference type="ARBA" id="ARBA00023163"/>
    </source>
</evidence>
<feature type="domain" description="Mga helix-turn-helix" evidence="3">
    <location>
        <begin position="87"/>
        <end position="167"/>
    </location>
</feature>
<dbReference type="Proteomes" id="UP000321830">
    <property type="component" value="Unassembled WGS sequence"/>
</dbReference>
<evidence type="ECO:0000313" key="4">
    <source>
        <dbReference type="EMBL" id="GEL92804.1"/>
    </source>
</evidence>
<dbReference type="Pfam" id="PF05043">
    <property type="entry name" value="Mga"/>
    <property type="match status" value="1"/>
</dbReference>
<organism evidence="4 5">
    <name type="scientific">Enterococcus villorum</name>
    <dbReference type="NCBI Taxonomy" id="112904"/>
    <lineage>
        <taxon>Bacteria</taxon>
        <taxon>Bacillati</taxon>
        <taxon>Bacillota</taxon>
        <taxon>Bacilli</taxon>
        <taxon>Lactobacillales</taxon>
        <taxon>Enterococcaceae</taxon>
        <taxon>Enterococcus</taxon>
    </lineage>
</organism>
<keyword evidence="1" id="KW-0805">Transcription regulation</keyword>
<comment type="caution">
    <text evidence="4">The sequence shown here is derived from an EMBL/GenBank/DDBJ whole genome shotgun (WGS) entry which is preliminary data.</text>
</comment>
<reference evidence="4 5" key="1">
    <citation type="submission" date="2019-07" db="EMBL/GenBank/DDBJ databases">
        <title>Whole genome shotgun sequence of Enterococcus villorum NBRC 100699.</title>
        <authorList>
            <person name="Hosoyama A."/>
            <person name="Uohara A."/>
            <person name="Ohji S."/>
            <person name="Ichikawa N."/>
        </authorList>
    </citation>
    <scope>NUCLEOTIDE SEQUENCE [LARGE SCALE GENOMIC DNA]</scope>
    <source>
        <strain evidence="4 5">NBRC 100699</strain>
    </source>
</reference>
<keyword evidence="2" id="KW-0804">Transcription</keyword>
<evidence type="ECO:0000313" key="5">
    <source>
        <dbReference type="Proteomes" id="UP000321830"/>
    </source>
</evidence>
<gene>
    <name evidence="4" type="ORF">EVI01_21410</name>
</gene>
<dbReference type="RefSeq" id="WP_010750505.1">
    <property type="nucleotide sequence ID" value="NZ_BJWF01000034.1"/>
</dbReference>
<dbReference type="PANTHER" id="PTHR30185:SF18">
    <property type="entry name" value="TRANSCRIPTIONAL REGULATOR MTLR"/>
    <property type="match status" value="1"/>
</dbReference>
<evidence type="ECO:0000256" key="1">
    <source>
        <dbReference type="ARBA" id="ARBA00023015"/>
    </source>
</evidence>
<dbReference type="EMBL" id="BJWF01000034">
    <property type="protein sequence ID" value="GEL92804.1"/>
    <property type="molecule type" value="Genomic_DNA"/>
</dbReference>
<proteinExistence type="predicted"/>
<dbReference type="PANTHER" id="PTHR30185">
    <property type="entry name" value="CRYPTIC BETA-GLUCOSIDE BGL OPERON ANTITERMINATOR"/>
    <property type="match status" value="1"/>
</dbReference>
<dbReference type="InterPro" id="IPR050661">
    <property type="entry name" value="BglG_antiterminators"/>
</dbReference>
<protein>
    <submittedName>
        <fullName evidence="4">Transcriptional regulator</fullName>
    </submittedName>
</protein>
<sequence>MLIDAKKKELLVLYTIVQSKECSLQELSQILSIPKRTIKEIIRKLNGTILQQLEIQRFIHSTTKGEIKVDDCHQDEKMAVFYYIKLLFLRESNRFNFLMVLFDSPNHSVSKKLLLEKLYISPSYLEKLTNQLNQSLEKFHLKIISRQNCYILKGNELSLRIYIYYFFSDAFQGIDWPLTSMKFSQAKKSQLSNELLIPKRAMKLQEQVYLLVAIFLMRSSHHPLEDNQSNVIYEIMRILKQTKDFTGELKKQLPSYLPENFVHNEVLFFNFLLCYFFPNLISEQQKTLFGYEFSKSNHSLCRQVSLLVKKLTKYFPTITAVEKKYYYHYLIMMLTAFILLFEEKIDYFYTLYFPNMSLKNKEPDSQLENIQNLIASIFSTHPKKELFIKHLSQLIDTLLKSEENKKLTIHLQIHQTIVGNYHIRNRLKRIFNDQFLQLTENPEEADLIITDSFDSQHQTVEVFYFDENREDDLWNSLLQFIQKLHQS</sequence>
<dbReference type="InterPro" id="IPR007737">
    <property type="entry name" value="Mga_HTH"/>
</dbReference>
<dbReference type="AlphaFoldDB" id="A0A511J4A2"/>
<evidence type="ECO:0000259" key="3">
    <source>
        <dbReference type="Pfam" id="PF05043"/>
    </source>
</evidence>
<accession>A0A511J4A2</accession>
<name>A0A511J4A2_9ENTE</name>